<accession>A0A0A9T7M3</accession>
<sequence length="16" mass="1754">MKEQSSISSTQLSPQC</sequence>
<protein>
    <submittedName>
        <fullName evidence="1">Uncharacterized protein</fullName>
    </submittedName>
</protein>
<dbReference type="AlphaFoldDB" id="A0A0A9T7M3"/>
<proteinExistence type="predicted"/>
<organism evidence="1">
    <name type="scientific">Arundo donax</name>
    <name type="common">Giant reed</name>
    <name type="synonym">Donax arundinaceus</name>
    <dbReference type="NCBI Taxonomy" id="35708"/>
    <lineage>
        <taxon>Eukaryota</taxon>
        <taxon>Viridiplantae</taxon>
        <taxon>Streptophyta</taxon>
        <taxon>Embryophyta</taxon>
        <taxon>Tracheophyta</taxon>
        <taxon>Spermatophyta</taxon>
        <taxon>Magnoliopsida</taxon>
        <taxon>Liliopsida</taxon>
        <taxon>Poales</taxon>
        <taxon>Poaceae</taxon>
        <taxon>PACMAD clade</taxon>
        <taxon>Arundinoideae</taxon>
        <taxon>Arundineae</taxon>
        <taxon>Arundo</taxon>
    </lineage>
</organism>
<name>A0A0A9T7M3_ARUDO</name>
<evidence type="ECO:0000313" key="1">
    <source>
        <dbReference type="EMBL" id="JAD47017.1"/>
    </source>
</evidence>
<reference evidence="1" key="2">
    <citation type="journal article" date="2015" name="Data Brief">
        <title>Shoot transcriptome of the giant reed, Arundo donax.</title>
        <authorList>
            <person name="Barrero R.A."/>
            <person name="Guerrero F.D."/>
            <person name="Moolhuijzen P."/>
            <person name="Goolsby J.A."/>
            <person name="Tidwell J."/>
            <person name="Bellgard S.E."/>
            <person name="Bellgard M.I."/>
        </authorList>
    </citation>
    <scope>NUCLEOTIDE SEQUENCE</scope>
    <source>
        <tissue evidence="1">Shoot tissue taken approximately 20 cm above the soil surface</tissue>
    </source>
</reference>
<reference evidence="1" key="1">
    <citation type="submission" date="2014-09" db="EMBL/GenBank/DDBJ databases">
        <authorList>
            <person name="Magalhaes I.L.F."/>
            <person name="Oliveira U."/>
            <person name="Santos F.R."/>
            <person name="Vidigal T.H.D.A."/>
            <person name="Brescovit A.D."/>
            <person name="Santos A.J."/>
        </authorList>
    </citation>
    <scope>NUCLEOTIDE SEQUENCE</scope>
    <source>
        <tissue evidence="1">Shoot tissue taken approximately 20 cm above the soil surface</tissue>
    </source>
</reference>
<dbReference type="EMBL" id="GBRH01250878">
    <property type="protein sequence ID" value="JAD47017.1"/>
    <property type="molecule type" value="Transcribed_RNA"/>
</dbReference>